<keyword evidence="1" id="KW-0732">Signal</keyword>
<organism evidence="2">
    <name type="scientific">Thermosulfurimonas dismutans</name>
    <dbReference type="NCBI Taxonomy" id="999894"/>
    <lineage>
        <taxon>Bacteria</taxon>
        <taxon>Pseudomonadati</taxon>
        <taxon>Thermodesulfobacteriota</taxon>
        <taxon>Thermodesulfobacteria</taxon>
        <taxon>Thermodesulfobacteriales</taxon>
        <taxon>Thermodesulfobacteriaceae</taxon>
        <taxon>Thermosulfurimonas</taxon>
    </lineage>
</organism>
<dbReference type="AlphaFoldDB" id="A0A7C3CKV5"/>
<name>A0A7C3CKV5_9BACT</name>
<feature type="signal peptide" evidence="1">
    <location>
        <begin position="1"/>
        <end position="21"/>
    </location>
</feature>
<reference evidence="2" key="1">
    <citation type="journal article" date="2020" name="mSystems">
        <title>Genome- and Community-Level Interaction Insights into Carbon Utilization and Element Cycling Functions of Hydrothermarchaeota in Hydrothermal Sediment.</title>
        <authorList>
            <person name="Zhou Z."/>
            <person name="Liu Y."/>
            <person name="Xu W."/>
            <person name="Pan J."/>
            <person name="Luo Z.H."/>
            <person name="Li M."/>
        </authorList>
    </citation>
    <scope>NUCLEOTIDE SEQUENCE [LARGE SCALE GENOMIC DNA]</scope>
    <source>
        <strain evidence="2">HyVt-483</strain>
    </source>
</reference>
<evidence type="ECO:0000256" key="1">
    <source>
        <dbReference type="SAM" id="SignalP"/>
    </source>
</evidence>
<gene>
    <name evidence="2" type="ORF">ENJ40_07230</name>
</gene>
<feature type="chain" id="PRO_5027855012" evidence="1">
    <location>
        <begin position="22"/>
        <end position="469"/>
    </location>
</feature>
<dbReference type="Proteomes" id="UP000886043">
    <property type="component" value="Unassembled WGS sequence"/>
</dbReference>
<proteinExistence type="predicted"/>
<sequence length="469" mass="56730">MRFSRLVWFSLVLLLSLPAVSPGSEERVNLWPLFFWARSPEVSRFEALGPFFYRYRNGHESSVALRPLAAWVKRGERRDFYFLSPLGHYYADREYRHFRLVPLISYDWEVGPRRKTREKHYTYFPVFWGRTADGKGYGGVFPLYGVFRERFGADEVRFFLWPLYSSSRKGEDRSTNILWPIFNYSRGPTLSGFKFWPLFGSWEKKGQFRRSFFLWPIFIRETRYEEGNPSFSRRMIWPLYVHEEARQFRRSIYLWPFFQHVEGKGNSFEQWDFPWPFFQWQKGEHRRGFRIWPLFGSRRSPHYESDFVLWPLLMGEHMRQEEGEEVEGRILLLSHFRKVTYRGREKEFFLRVWPLFVKARNARGESLFYFPALLPFYDEGVERTWGSLLRLFEVYHLADGRCYLRVLWGLYRYEADREVRVHELAFLLSYKRTPTGRSFQFLDGLLGFTLSQKGPGIRLFWFLRLGPSV</sequence>
<accession>A0A7C3CKV5</accession>
<comment type="caution">
    <text evidence="2">The sequence shown here is derived from an EMBL/GenBank/DDBJ whole genome shotgun (WGS) entry which is preliminary data.</text>
</comment>
<dbReference type="EMBL" id="DRMH01000095">
    <property type="protein sequence ID" value="HFC98231.1"/>
    <property type="molecule type" value="Genomic_DNA"/>
</dbReference>
<evidence type="ECO:0000313" key="2">
    <source>
        <dbReference type="EMBL" id="HFC98231.1"/>
    </source>
</evidence>
<protein>
    <submittedName>
        <fullName evidence="2">Uncharacterized protein</fullName>
    </submittedName>
</protein>